<dbReference type="GO" id="GO:0003677">
    <property type="term" value="F:DNA binding"/>
    <property type="evidence" value="ECO:0007669"/>
    <property type="project" value="InterPro"/>
</dbReference>
<dbReference type="Pfam" id="PF01381">
    <property type="entry name" value="HTH_3"/>
    <property type="match status" value="1"/>
</dbReference>
<dbReference type="InterPro" id="IPR052345">
    <property type="entry name" value="Rad_response_metalloprotease"/>
</dbReference>
<reference evidence="3" key="2">
    <citation type="submission" date="2018-07" db="EMBL/GenBank/DDBJ databases">
        <authorList>
            <consortium name="NCBI Pathogen Detection Project"/>
        </authorList>
    </citation>
    <scope>NUCLEOTIDE SEQUENCE</scope>
    <source>
        <strain evidence="3">1363-65</strain>
    </source>
</reference>
<dbReference type="PANTHER" id="PTHR43236">
    <property type="entry name" value="ANTITOXIN HIGA1"/>
    <property type="match status" value="1"/>
</dbReference>
<sequence length="404" mass="46151">MRVGISGFQSERLTQIREARGLSKINLGRLVDRSPSTVTKWENGSHSPDAEVLALLGKVLNCPVSWFTKPAAKKENNPVFFRTLASTAKDLCTSSERYMEWLQEGCSFLQESLDLPAVNIPFLEIDDYRAIDDELIEVMAAKCRELWGLGISPVKDLLLTIENSGVICSQFEQGSVVMDGYSQWNEEERRPYIILATDKGNYYRSRFDAAHELGHIVLHRYVKRLDLINFKPIEEQANKFAASFMLPEESFSVELQPYPTLENFVSLKGRWGMSAQAMIHRAKSLELISPLEYQRLYKSVSARGWRKGEPLDDLRKPETVRLLPRCVKLLLDENVFTKVGLLEELSMSRTDVEDIFSLPKGYLSESMVMDMMTKVRLKNQPNKINETSSIDKVVNIFSHKNKID</sequence>
<gene>
    <name evidence="3" type="ORF">GNC09_000822</name>
</gene>
<dbReference type="EMBL" id="DAATDB010000003">
    <property type="protein sequence ID" value="HAE8100903.1"/>
    <property type="molecule type" value="Genomic_DNA"/>
</dbReference>
<dbReference type="PROSITE" id="PS50943">
    <property type="entry name" value="HTH_CROC1"/>
    <property type="match status" value="1"/>
</dbReference>
<evidence type="ECO:0000256" key="1">
    <source>
        <dbReference type="ARBA" id="ARBA00007227"/>
    </source>
</evidence>
<accession>A0A737BLL8</accession>
<dbReference type="PANTHER" id="PTHR43236:SF1">
    <property type="entry name" value="BLL7220 PROTEIN"/>
    <property type="match status" value="1"/>
</dbReference>
<dbReference type="InterPro" id="IPR001387">
    <property type="entry name" value="Cro/C1-type_HTH"/>
</dbReference>
<reference evidence="3" key="1">
    <citation type="journal article" date="2018" name="Genome Biol.">
        <title>SKESA: strategic k-mer extension for scrupulous assemblies.</title>
        <authorList>
            <person name="Souvorov A."/>
            <person name="Agarwala R."/>
            <person name="Lipman D.J."/>
        </authorList>
    </citation>
    <scope>NUCLEOTIDE SEQUENCE</scope>
    <source>
        <strain evidence="3">1363-65</strain>
    </source>
</reference>
<dbReference type="Gene3D" id="1.10.10.2910">
    <property type="match status" value="1"/>
</dbReference>
<name>A0A737BLL8_SALER</name>
<dbReference type="SMART" id="SM00530">
    <property type="entry name" value="HTH_XRE"/>
    <property type="match status" value="1"/>
</dbReference>
<dbReference type="InterPro" id="IPR010982">
    <property type="entry name" value="Lambda_DNA-bd_dom_sf"/>
</dbReference>
<dbReference type="InterPro" id="IPR010359">
    <property type="entry name" value="IrrE_HExxH"/>
</dbReference>
<feature type="domain" description="HTH cro/C1-type" evidence="2">
    <location>
        <begin position="13"/>
        <end position="67"/>
    </location>
</feature>
<dbReference type="AlphaFoldDB" id="A0A737BLL8"/>
<dbReference type="Pfam" id="PF06114">
    <property type="entry name" value="Peptidase_M78"/>
    <property type="match status" value="1"/>
</dbReference>
<evidence type="ECO:0000313" key="3">
    <source>
        <dbReference type="EMBL" id="HAE8100903.1"/>
    </source>
</evidence>
<comment type="caution">
    <text evidence="3">The sequence shown here is derived from an EMBL/GenBank/DDBJ whole genome shotgun (WGS) entry which is preliminary data.</text>
</comment>
<dbReference type="CDD" id="cd00093">
    <property type="entry name" value="HTH_XRE"/>
    <property type="match status" value="1"/>
</dbReference>
<evidence type="ECO:0000259" key="2">
    <source>
        <dbReference type="PROSITE" id="PS50943"/>
    </source>
</evidence>
<dbReference type="SUPFAM" id="SSF47413">
    <property type="entry name" value="lambda repressor-like DNA-binding domains"/>
    <property type="match status" value="1"/>
</dbReference>
<dbReference type="Gene3D" id="1.10.260.40">
    <property type="entry name" value="lambda repressor-like DNA-binding domains"/>
    <property type="match status" value="1"/>
</dbReference>
<proteinExistence type="inferred from homology"/>
<organism evidence="3">
    <name type="scientific">Salmonella enterica subsp. indica serovar 45:a:e,n,x</name>
    <dbReference type="NCBI Taxonomy" id="1307500"/>
    <lineage>
        <taxon>Bacteria</taxon>
        <taxon>Pseudomonadati</taxon>
        <taxon>Pseudomonadota</taxon>
        <taxon>Gammaproteobacteria</taxon>
        <taxon>Enterobacterales</taxon>
        <taxon>Enterobacteriaceae</taxon>
        <taxon>Salmonella</taxon>
    </lineage>
</organism>
<comment type="similarity">
    <text evidence="1">Belongs to the short-chain fatty acyl-CoA assimilation regulator (ScfR) family.</text>
</comment>
<protein>
    <submittedName>
        <fullName evidence="3">ImmA/IrrE family metallo-endopeptidase</fullName>
    </submittedName>
</protein>